<evidence type="ECO:0000256" key="1">
    <source>
        <dbReference type="ARBA" id="ARBA00006754"/>
    </source>
</evidence>
<evidence type="ECO:0000313" key="6">
    <source>
        <dbReference type="Proteomes" id="UP000268285"/>
    </source>
</evidence>
<name>A0A498QPD8_9MYCO</name>
<dbReference type="InterPro" id="IPR042070">
    <property type="entry name" value="PucR_C-HTH_sf"/>
</dbReference>
<reference evidence="5 6" key="1">
    <citation type="submission" date="2018-09" db="EMBL/GenBank/DDBJ databases">
        <authorList>
            <person name="Tagini F."/>
        </authorList>
    </citation>
    <scope>NUCLEOTIDE SEQUENCE [LARGE SCALE GENOMIC DNA]</scope>
    <source>
        <strain evidence="5 6">MK142</strain>
    </source>
</reference>
<evidence type="ECO:0000259" key="4">
    <source>
        <dbReference type="Pfam" id="PF17853"/>
    </source>
</evidence>
<evidence type="ECO:0000313" key="5">
    <source>
        <dbReference type="EMBL" id="VBA48403.1"/>
    </source>
</evidence>
<dbReference type="InterPro" id="IPR025751">
    <property type="entry name" value="RsbRD_N_dom"/>
</dbReference>
<dbReference type="Proteomes" id="UP000268285">
    <property type="component" value="Unassembled WGS sequence"/>
</dbReference>
<dbReference type="InterPro" id="IPR025736">
    <property type="entry name" value="PucR_C-HTH_dom"/>
</dbReference>
<sequence>MVDDEIHAIGREPSDTMCARRYFQDLYVRWHTYQMAGISVPPAVVELVGDVADLMLNDIDHIVAEMDAAVVEIAPVMGADAAIAAEMSASNRANAVRLLTALARRDGTGAPADVPPEALDVVRTVVRRGIDLDVIFQAYRRGQNVAWQRFMVYAALVVAPGPELVELLEVTSQLMFSYVDQVIGRVIADAQHEREELLGGAMARRTETVRLILDGAPIDRRRASERLGYELDRRHTALVLWAEPRGEIQGVLESAATLLARAARARPPLTLPSGTATLWAWLGTNATPALDALRDAIRSADPTVRVAVGPTQPGITGFRRSHAAALVIQRLLSGHPAGERIAFHRDLEVTALAAQNQDHAAEFVATTLGPLAADTPGAARLRETLRVFLDEAENAPRAGIRLHTHRNTVLQRVARATELLGHHPGERRLAIGLALELTHHIGPRVLARP</sequence>
<feature type="domain" description="CdaR GGDEF-like" evidence="4">
    <location>
        <begin position="219"/>
        <end position="328"/>
    </location>
</feature>
<evidence type="ECO:0000259" key="3">
    <source>
        <dbReference type="Pfam" id="PF14361"/>
    </source>
</evidence>
<evidence type="ECO:0000259" key="2">
    <source>
        <dbReference type="Pfam" id="PF13556"/>
    </source>
</evidence>
<feature type="domain" description="RsbT co-antagonist protein RsbRD N-terminal" evidence="3">
    <location>
        <begin position="61"/>
        <end position="205"/>
    </location>
</feature>
<proteinExistence type="inferred from homology"/>
<protein>
    <recommendedName>
        <fullName evidence="7">Purine catabolism regulatory protein</fullName>
    </recommendedName>
</protein>
<dbReference type="EMBL" id="UPHU01000001">
    <property type="protein sequence ID" value="VBA48403.1"/>
    <property type="molecule type" value="Genomic_DNA"/>
</dbReference>
<dbReference type="InterPro" id="IPR041522">
    <property type="entry name" value="CdaR_GGDEF"/>
</dbReference>
<feature type="domain" description="PucR C-terminal helix-turn-helix" evidence="2">
    <location>
        <begin position="381"/>
        <end position="436"/>
    </location>
</feature>
<comment type="similarity">
    <text evidence="1">Belongs to the CdaR family.</text>
</comment>
<dbReference type="InterPro" id="IPR051448">
    <property type="entry name" value="CdaR-like_regulators"/>
</dbReference>
<dbReference type="Gene3D" id="1.10.10.2840">
    <property type="entry name" value="PucR C-terminal helix-turn-helix domain"/>
    <property type="match status" value="1"/>
</dbReference>
<accession>A0A498QPD8</accession>
<dbReference type="Pfam" id="PF13556">
    <property type="entry name" value="HTH_30"/>
    <property type="match status" value="1"/>
</dbReference>
<dbReference type="PANTHER" id="PTHR33744:SF1">
    <property type="entry name" value="DNA-BINDING TRANSCRIPTIONAL ACTIVATOR ADER"/>
    <property type="match status" value="1"/>
</dbReference>
<dbReference type="PANTHER" id="PTHR33744">
    <property type="entry name" value="CARBOHYDRATE DIACID REGULATOR"/>
    <property type="match status" value="1"/>
</dbReference>
<organism evidence="5 6">
    <name type="scientific">Mycobacterium pseudokansasii</name>
    <dbReference type="NCBI Taxonomy" id="2341080"/>
    <lineage>
        <taxon>Bacteria</taxon>
        <taxon>Bacillati</taxon>
        <taxon>Actinomycetota</taxon>
        <taxon>Actinomycetes</taxon>
        <taxon>Mycobacteriales</taxon>
        <taxon>Mycobacteriaceae</taxon>
        <taxon>Mycobacterium</taxon>
    </lineage>
</organism>
<keyword evidence="6" id="KW-1185">Reference proteome</keyword>
<dbReference type="Pfam" id="PF14361">
    <property type="entry name" value="RsbRD_N"/>
    <property type="match status" value="1"/>
</dbReference>
<dbReference type="AlphaFoldDB" id="A0A498QPD8"/>
<evidence type="ECO:0008006" key="7">
    <source>
        <dbReference type="Google" id="ProtNLM"/>
    </source>
</evidence>
<gene>
    <name evidence="5" type="ORF">LAUMK142_01322</name>
</gene>
<dbReference type="Pfam" id="PF17853">
    <property type="entry name" value="GGDEF_2"/>
    <property type="match status" value="1"/>
</dbReference>